<gene>
    <name evidence="1" type="ORF">PSU4_40110</name>
</gene>
<reference evidence="1 2" key="1">
    <citation type="submission" date="2019-07" db="EMBL/GenBank/DDBJ databases">
        <title>Whole genome shotgun sequence of Pseudonocardia sulfidoxydans NBRC 16205.</title>
        <authorList>
            <person name="Hosoyama A."/>
            <person name="Uohara A."/>
            <person name="Ohji S."/>
            <person name="Ichikawa N."/>
        </authorList>
    </citation>
    <scope>NUCLEOTIDE SEQUENCE [LARGE SCALE GENOMIC DNA]</scope>
    <source>
        <strain evidence="1 2">NBRC 16205</strain>
    </source>
</reference>
<accession>A0A511DKX6</accession>
<evidence type="ECO:0008006" key="3">
    <source>
        <dbReference type="Google" id="ProtNLM"/>
    </source>
</evidence>
<keyword evidence="2" id="KW-1185">Reference proteome</keyword>
<comment type="caution">
    <text evidence="1">The sequence shown here is derived from an EMBL/GenBank/DDBJ whole genome shotgun (WGS) entry which is preliminary data.</text>
</comment>
<dbReference type="RefSeq" id="WP_147110539.1">
    <property type="nucleotide sequence ID" value="NZ_BJVJ01000044.1"/>
</dbReference>
<evidence type="ECO:0000313" key="2">
    <source>
        <dbReference type="Proteomes" id="UP000321685"/>
    </source>
</evidence>
<dbReference type="AlphaFoldDB" id="A0A511DKX6"/>
<proteinExistence type="predicted"/>
<dbReference type="OrthoDB" id="7185309at2"/>
<sequence>MVIELLVVPECANEAAALEVVHAAAEAAGLEAAPVTITVIDSAAEAQRRGFIGSPTFLIDGVDPFAVPDAPTGVTCRLYATAGGPAGVPDVEALREALIRA</sequence>
<dbReference type="EMBL" id="BJVJ01000044">
    <property type="protein sequence ID" value="GEL25057.1"/>
    <property type="molecule type" value="Genomic_DNA"/>
</dbReference>
<protein>
    <recommendedName>
        <fullName evidence="3">Alkylmercury lyase</fullName>
    </recommendedName>
</protein>
<dbReference type="Proteomes" id="UP000321685">
    <property type="component" value="Unassembled WGS sequence"/>
</dbReference>
<name>A0A511DKX6_9PSEU</name>
<evidence type="ECO:0000313" key="1">
    <source>
        <dbReference type="EMBL" id="GEL25057.1"/>
    </source>
</evidence>
<organism evidence="1 2">
    <name type="scientific">Pseudonocardia sulfidoxydans NBRC 16205</name>
    <dbReference type="NCBI Taxonomy" id="1223511"/>
    <lineage>
        <taxon>Bacteria</taxon>
        <taxon>Bacillati</taxon>
        <taxon>Actinomycetota</taxon>
        <taxon>Actinomycetes</taxon>
        <taxon>Pseudonocardiales</taxon>
        <taxon>Pseudonocardiaceae</taxon>
        <taxon>Pseudonocardia</taxon>
    </lineage>
</organism>